<dbReference type="RefSeq" id="WP_239147375.1">
    <property type="nucleotide sequence ID" value="NZ_BOMY01000020.1"/>
</dbReference>
<keyword evidence="1" id="KW-0472">Membrane</keyword>
<keyword evidence="1" id="KW-1133">Transmembrane helix</keyword>
<keyword evidence="3" id="KW-1185">Reference proteome</keyword>
<evidence type="ECO:0000313" key="2">
    <source>
        <dbReference type="EMBL" id="GIF19980.1"/>
    </source>
</evidence>
<protein>
    <recommendedName>
        <fullName evidence="4">Secreted protein</fullName>
    </recommendedName>
</protein>
<dbReference type="AlphaFoldDB" id="A0A919NKV7"/>
<reference evidence="2" key="1">
    <citation type="submission" date="2021-01" db="EMBL/GenBank/DDBJ databases">
        <title>Whole genome shotgun sequence of Actinoplanes tereljensis NBRC 105297.</title>
        <authorList>
            <person name="Komaki H."/>
            <person name="Tamura T."/>
        </authorList>
    </citation>
    <scope>NUCLEOTIDE SEQUENCE</scope>
    <source>
        <strain evidence="2">NBRC 105297</strain>
    </source>
</reference>
<organism evidence="2 3">
    <name type="scientific">Paractinoplanes tereljensis</name>
    <dbReference type="NCBI Taxonomy" id="571912"/>
    <lineage>
        <taxon>Bacteria</taxon>
        <taxon>Bacillati</taxon>
        <taxon>Actinomycetota</taxon>
        <taxon>Actinomycetes</taxon>
        <taxon>Micromonosporales</taxon>
        <taxon>Micromonosporaceae</taxon>
        <taxon>Paractinoplanes</taxon>
    </lineage>
</organism>
<feature type="transmembrane region" description="Helical" evidence="1">
    <location>
        <begin position="195"/>
        <end position="218"/>
    </location>
</feature>
<gene>
    <name evidence="2" type="ORF">Ate02nite_27100</name>
</gene>
<evidence type="ECO:0008006" key="4">
    <source>
        <dbReference type="Google" id="ProtNLM"/>
    </source>
</evidence>
<dbReference type="EMBL" id="BOMY01000020">
    <property type="protein sequence ID" value="GIF19980.1"/>
    <property type="molecule type" value="Genomic_DNA"/>
</dbReference>
<evidence type="ECO:0000313" key="3">
    <source>
        <dbReference type="Proteomes" id="UP000623608"/>
    </source>
</evidence>
<evidence type="ECO:0000256" key="1">
    <source>
        <dbReference type="SAM" id="Phobius"/>
    </source>
</evidence>
<sequence>MPAVIEATRTIARRAVRPETPARLRLWATLTVLTAVALLVSLSLLMARVQQQVRIIGDEAAPQAATAADLYFALSDMDAQVARMVLTADRDELAGSQIDALGTYQERSRQVDADVQKALSAESDHDRVLELMGHLATYRERVWQTLTAGDAAAGYYTQATNVLHLDLLPAAKDLRDSSTERLSQAYARKSATEGWAVTVAVGLGAALLILLVALQVWLARRFRRVFSPALLTATALTVALIIPAVAVLTLQASRLSEARDDSLTPFLALSRARAISYDAAADTSRFLISDNLAYYDDDFKRKSTCLAAGGSCGPTADEIEGGLPSVVGGPDVSPFDRDQVLTRWQAYRTDHERIVGLARGGKEEEAVGALTGIRRGDASFDFAYFDAAVADITAARSTEFDQALSDAKLVLTGWPWIPVAVLGLVIFLVPLAVRRRFAEYR</sequence>
<feature type="transmembrane region" description="Helical" evidence="1">
    <location>
        <begin position="413"/>
        <end position="433"/>
    </location>
</feature>
<dbReference type="Proteomes" id="UP000623608">
    <property type="component" value="Unassembled WGS sequence"/>
</dbReference>
<comment type="caution">
    <text evidence="2">The sequence shown here is derived from an EMBL/GenBank/DDBJ whole genome shotgun (WGS) entry which is preliminary data.</text>
</comment>
<proteinExistence type="predicted"/>
<accession>A0A919NKV7</accession>
<name>A0A919NKV7_9ACTN</name>
<keyword evidence="1" id="KW-0812">Transmembrane</keyword>
<feature type="transmembrane region" description="Helical" evidence="1">
    <location>
        <begin position="230"/>
        <end position="250"/>
    </location>
</feature>
<feature type="transmembrane region" description="Helical" evidence="1">
    <location>
        <begin position="24"/>
        <end position="46"/>
    </location>
</feature>